<dbReference type="KEGG" id="flt:Sv326_0585"/>
<proteinExistence type="predicted"/>
<name>A0A7D6BFG4_FERL1</name>
<dbReference type="AlphaFoldDB" id="A0A7D6BFG4"/>
<reference evidence="2" key="1">
    <citation type="submission" date="2020-07" db="EMBL/GenBank/DDBJ databases">
        <title>Metabolic diversity and evolutionary history of the archaeal phylum ###Micrarchaeota### uncovered from a freshwater lake metagenome.</title>
        <authorList>
            <person name="Kadnikov V.V."/>
            <person name="Savvichev A.S."/>
            <person name="Mardanov A.V."/>
            <person name="Beletsky A.V."/>
            <person name="Chupakov A.V."/>
            <person name="Kokryatskaya N.M."/>
            <person name="Pimenov N.V."/>
            <person name="Ravin N.V."/>
        </authorList>
    </citation>
    <scope>NUCLEOTIDE SEQUENCE [LARGE SCALE GENOMIC DNA]</scope>
</reference>
<evidence type="ECO:0000313" key="1">
    <source>
        <dbReference type="EMBL" id="QLJ52760.1"/>
    </source>
</evidence>
<dbReference type="Proteomes" id="UP000510821">
    <property type="component" value="Chromosome"/>
</dbReference>
<dbReference type="InterPro" id="IPR008979">
    <property type="entry name" value="Galactose-bd-like_sf"/>
</dbReference>
<evidence type="ECO:0000313" key="2">
    <source>
        <dbReference type="Proteomes" id="UP000510821"/>
    </source>
</evidence>
<organism evidence="1 2">
    <name type="scientific">Fermentimicrarchaeum limneticum</name>
    <dbReference type="NCBI Taxonomy" id="2795018"/>
    <lineage>
        <taxon>Archaea</taxon>
        <taxon>Candidatus Micrarchaeota</taxon>
        <taxon>Candidatus Fermentimicrarchaeales</taxon>
        <taxon>Candidatus Fermentimicrarchaeaceae</taxon>
        <taxon>Candidatus Fermentimicrarchaeum</taxon>
    </lineage>
</organism>
<accession>A0A7D6BFG4</accession>
<dbReference type="SUPFAM" id="SSF49785">
    <property type="entry name" value="Galactose-binding domain-like"/>
    <property type="match status" value="1"/>
</dbReference>
<protein>
    <submittedName>
        <fullName evidence="1">Uncharacterized protein</fullName>
    </submittedName>
</protein>
<sequence length="277" mass="30219">MRRGFVITISTILLLMVILLFSQANQNRMREEQRAVMEAHLIDSAAYFFDDAAEDFRSMLGPAVEISRNSSESNITFRDRLPRGGGDGLLLSNYGEFVADYSNKTNSAVSLNSSNLENGRLIVFSNGLRYDRNSTSVRFYSSSGGTNATAYELSIFSNAYRKGENISSLSKTGSVRLTIHYSDLSGNRDVSGAFDPNAETVYSVNYTDSPESALLVRVGSSGSPGSVGVEQNGSVQTDMNVTATGGWSCALDYAYDVNMSYRQLNAAKEGLLWVRKG</sequence>
<dbReference type="EMBL" id="CP058998">
    <property type="protein sequence ID" value="QLJ52760.1"/>
    <property type="molecule type" value="Genomic_DNA"/>
</dbReference>
<gene>
    <name evidence="1" type="ORF">Sv326_0585</name>
</gene>